<comment type="caution">
    <text evidence="9">The sequence shown here is derived from an EMBL/GenBank/DDBJ whole genome shotgun (WGS) entry which is preliminary data.</text>
</comment>
<evidence type="ECO:0000256" key="5">
    <source>
        <dbReference type="ARBA" id="ARBA00022624"/>
    </source>
</evidence>
<comment type="pathway">
    <text evidence="2">Amino-acid biosynthesis; L-isoleucine biosynthesis; 2-oxobutanoate from L-threonine: step 1/1.</text>
</comment>
<dbReference type="RefSeq" id="WP_076143386.1">
    <property type="nucleotide sequence ID" value="NZ_LWLN01000001.1"/>
</dbReference>
<keyword evidence="5" id="KW-0100">Branched-chain amino acid biosynthesis</keyword>
<dbReference type="InterPro" id="IPR002912">
    <property type="entry name" value="ACT_dom"/>
</dbReference>
<dbReference type="SUPFAM" id="SSF53686">
    <property type="entry name" value="Tryptophan synthase beta subunit-like PLP-dependent enzymes"/>
    <property type="match status" value="1"/>
</dbReference>
<dbReference type="InterPro" id="IPR001926">
    <property type="entry name" value="TrpB-like_PALP"/>
</dbReference>
<dbReference type="InterPro" id="IPR036052">
    <property type="entry name" value="TrpB-like_PALP_sf"/>
</dbReference>
<keyword evidence="5" id="KW-0412">Isoleucine biosynthesis</keyword>
<dbReference type="PANTHER" id="PTHR48078">
    <property type="entry name" value="THREONINE DEHYDRATASE, MITOCHONDRIAL-RELATED"/>
    <property type="match status" value="1"/>
</dbReference>
<dbReference type="GO" id="GO:0004794">
    <property type="term" value="F:threonine deaminase activity"/>
    <property type="evidence" value="ECO:0007669"/>
    <property type="project" value="UniProtKB-EC"/>
</dbReference>
<dbReference type="Proteomes" id="UP000189370">
    <property type="component" value="Unassembled WGS sequence"/>
</dbReference>
<dbReference type="InterPro" id="IPR045865">
    <property type="entry name" value="ACT-like_dom_sf"/>
</dbReference>
<evidence type="ECO:0000313" key="9">
    <source>
        <dbReference type="EMBL" id="OLZ39942.1"/>
    </source>
</evidence>
<keyword evidence="7 9" id="KW-0456">Lyase</keyword>
<feature type="domain" description="ACT" evidence="8">
    <location>
        <begin position="328"/>
        <end position="403"/>
    </location>
</feature>
<dbReference type="GO" id="GO:0009097">
    <property type="term" value="P:isoleucine biosynthetic process"/>
    <property type="evidence" value="ECO:0007669"/>
    <property type="project" value="UniProtKB-UniPathway"/>
</dbReference>
<keyword evidence="5" id="KW-0028">Amino-acid biosynthesis</keyword>
<name>A0A1S8ATD2_9EURY</name>
<sequence length="403" mass="43434">MLELSDILEARERVRETSRHTPLEHSHTYSSMTGADVRLKLENFQRTGAFKIRGATNRIATLSEAQKDAGVVTASAGNHAQGVALAATRSGVDSKIVMPEHAPISKVKATKSYGAEVVLAGRDYNEAAERAHEIEREEGRTYVHAFDDEDVMAGQGTIGLEIIDDCPEVETVVVPIGGGGLISGIATAVKEQKPEARVIGVQAEGASSAAKSLEKGQRVALDGVDTIADGIATRSVGERTFPHIQEYVDEVVTVSDPEIAVALVYLLERSKTVVEGAGAVPLAAVLFEKFDYDEGEVIVPALCGGNIDLNTLTNVIVRGLVETGRYLKIRTVLKDRPGALEDLLDVFTAHRANIYAIHHDRTSREVEMSDTEVEIELEMRGPDHVDAFLSALRDAGYEVDVLA</sequence>
<proteinExistence type="inferred from homology"/>
<dbReference type="AlphaFoldDB" id="A0A1S8ATD2"/>
<dbReference type="FunFam" id="3.40.50.1100:FF:000007">
    <property type="entry name" value="L-threonine dehydratase catabolic TdcB"/>
    <property type="match status" value="1"/>
</dbReference>
<dbReference type="Pfam" id="PF00291">
    <property type="entry name" value="PALP"/>
    <property type="match status" value="1"/>
</dbReference>
<dbReference type="EC" id="4.3.1.19" evidence="4"/>
<dbReference type="PROSITE" id="PS00165">
    <property type="entry name" value="DEHYDRATASE_SER_THR"/>
    <property type="match status" value="1"/>
</dbReference>
<comment type="similarity">
    <text evidence="3">Belongs to the serine/threonine dehydratase family.</text>
</comment>
<dbReference type="CDD" id="cd01562">
    <property type="entry name" value="Thr-dehyd"/>
    <property type="match status" value="1"/>
</dbReference>
<dbReference type="NCBIfam" id="TIGR01127">
    <property type="entry name" value="ilvA_1Cterm"/>
    <property type="match status" value="1"/>
</dbReference>
<organism evidence="9 10">
    <name type="scientific">Natrinema saccharevitans</name>
    <dbReference type="NCBI Taxonomy" id="301967"/>
    <lineage>
        <taxon>Archaea</taxon>
        <taxon>Methanobacteriati</taxon>
        <taxon>Methanobacteriota</taxon>
        <taxon>Stenosarchaea group</taxon>
        <taxon>Halobacteria</taxon>
        <taxon>Halobacteriales</taxon>
        <taxon>Natrialbaceae</taxon>
        <taxon>Natrinema</taxon>
    </lineage>
</organism>
<dbReference type="GO" id="GO:0030170">
    <property type="term" value="F:pyridoxal phosphate binding"/>
    <property type="evidence" value="ECO:0007669"/>
    <property type="project" value="InterPro"/>
</dbReference>
<evidence type="ECO:0000256" key="1">
    <source>
        <dbReference type="ARBA" id="ARBA00001933"/>
    </source>
</evidence>
<dbReference type="PROSITE" id="PS51671">
    <property type="entry name" value="ACT"/>
    <property type="match status" value="1"/>
</dbReference>
<dbReference type="FunFam" id="3.40.50.1100:FF:000005">
    <property type="entry name" value="Threonine dehydratase catabolic"/>
    <property type="match status" value="1"/>
</dbReference>
<accession>A0A1S8ATD2</accession>
<dbReference type="STRING" id="301967.A6E15_02630"/>
<dbReference type="GO" id="GO:0003941">
    <property type="term" value="F:L-serine ammonia-lyase activity"/>
    <property type="evidence" value="ECO:0007669"/>
    <property type="project" value="TreeGrafter"/>
</dbReference>
<comment type="cofactor">
    <cofactor evidence="1">
        <name>pyridoxal 5'-phosphate</name>
        <dbReference type="ChEBI" id="CHEBI:597326"/>
    </cofactor>
</comment>
<dbReference type="GO" id="GO:0006565">
    <property type="term" value="P:L-serine catabolic process"/>
    <property type="evidence" value="ECO:0007669"/>
    <property type="project" value="TreeGrafter"/>
</dbReference>
<evidence type="ECO:0000256" key="3">
    <source>
        <dbReference type="ARBA" id="ARBA00010869"/>
    </source>
</evidence>
<evidence type="ECO:0000256" key="2">
    <source>
        <dbReference type="ARBA" id="ARBA00004810"/>
    </source>
</evidence>
<dbReference type="CDD" id="cd04886">
    <property type="entry name" value="ACT_ThrD-II-like"/>
    <property type="match status" value="1"/>
</dbReference>
<reference evidence="10" key="1">
    <citation type="submission" date="2016-04" db="EMBL/GenBank/DDBJ databases">
        <authorList>
            <person name="Chen S.-C."/>
            <person name="Lai M.-C."/>
        </authorList>
    </citation>
    <scope>NUCLEOTIDE SEQUENCE [LARGE SCALE GENOMIC DNA]</scope>
    <source>
        <strain evidence="10">AB14</strain>
    </source>
</reference>
<dbReference type="Gene3D" id="3.40.50.1100">
    <property type="match status" value="2"/>
</dbReference>
<evidence type="ECO:0000256" key="4">
    <source>
        <dbReference type="ARBA" id="ARBA00012096"/>
    </source>
</evidence>
<evidence type="ECO:0000256" key="6">
    <source>
        <dbReference type="ARBA" id="ARBA00022898"/>
    </source>
</evidence>
<dbReference type="InterPro" id="IPR005789">
    <property type="entry name" value="Thr_deHydtase_catblc"/>
</dbReference>
<dbReference type="EMBL" id="LWLN01000001">
    <property type="protein sequence ID" value="OLZ39942.1"/>
    <property type="molecule type" value="Genomic_DNA"/>
</dbReference>
<dbReference type="PANTHER" id="PTHR48078:SF6">
    <property type="entry name" value="L-THREONINE DEHYDRATASE CATABOLIC TDCB"/>
    <property type="match status" value="1"/>
</dbReference>
<evidence type="ECO:0000256" key="7">
    <source>
        <dbReference type="ARBA" id="ARBA00023239"/>
    </source>
</evidence>
<dbReference type="GO" id="GO:0006567">
    <property type="term" value="P:L-threonine catabolic process"/>
    <property type="evidence" value="ECO:0007669"/>
    <property type="project" value="InterPro"/>
</dbReference>
<gene>
    <name evidence="9" type="ORF">A6E15_02630</name>
</gene>
<keyword evidence="10" id="KW-1185">Reference proteome</keyword>
<dbReference type="InterPro" id="IPR044561">
    <property type="entry name" value="ACT_ThrD-II-like"/>
</dbReference>
<dbReference type="InterPro" id="IPR000634">
    <property type="entry name" value="Ser/Thr_deHydtase_PyrdxlP-BS"/>
</dbReference>
<evidence type="ECO:0000259" key="8">
    <source>
        <dbReference type="PROSITE" id="PS51671"/>
    </source>
</evidence>
<dbReference type="UniPathway" id="UPA00047">
    <property type="reaction ID" value="UER00054"/>
</dbReference>
<dbReference type="OrthoDB" id="9915at2157"/>
<protein>
    <recommendedName>
        <fullName evidence="4">threonine ammonia-lyase</fullName>
        <ecNumber evidence="4">4.3.1.19</ecNumber>
    </recommendedName>
</protein>
<keyword evidence="6" id="KW-0663">Pyridoxal phosphate</keyword>
<evidence type="ECO:0000313" key="10">
    <source>
        <dbReference type="Proteomes" id="UP000189370"/>
    </source>
</evidence>
<dbReference type="SUPFAM" id="SSF55021">
    <property type="entry name" value="ACT-like"/>
    <property type="match status" value="1"/>
</dbReference>
<dbReference type="InterPro" id="IPR050147">
    <property type="entry name" value="Ser/Thr_Dehydratase"/>
</dbReference>